<protein>
    <submittedName>
        <fullName evidence="1">Uncharacterized protein</fullName>
    </submittedName>
</protein>
<dbReference type="EMBL" id="BLPG01000001">
    <property type="protein sequence ID" value="GFJ94331.1"/>
    <property type="molecule type" value="Genomic_DNA"/>
</dbReference>
<proteinExistence type="predicted"/>
<reference evidence="1 2" key="1">
    <citation type="submission" date="2020-03" db="EMBL/GenBank/DDBJ databases">
        <title>Whole genome shotgun sequence of Phytohabitans rumicis NBRC 108638.</title>
        <authorList>
            <person name="Komaki H."/>
            <person name="Tamura T."/>
        </authorList>
    </citation>
    <scope>NUCLEOTIDE SEQUENCE [LARGE SCALE GENOMIC DNA]</scope>
    <source>
        <strain evidence="1 2">NBRC 108638</strain>
    </source>
</reference>
<dbReference type="AlphaFoldDB" id="A0A6V8LHH6"/>
<organism evidence="1 2">
    <name type="scientific">Phytohabitans rumicis</name>
    <dbReference type="NCBI Taxonomy" id="1076125"/>
    <lineage>
        <taxon>Bacteria</taxon>
        <taxon>Bacillati</taxon>
        <taxon>Actinomycetota</taxon>
        <taxon>Actinomycetes</taxon>
        <taxon>Micromonosporales</taxon>
        <taxon>Micromonosporaceae</taxon>
    </lineage>
</organism>
<accession>A0A6V8LHH6</accession>
<reference evidence="1 2" key="2">
    <citation type="submission" date="2020-03" db="EMBL/GenBank/DDBJ databases">
        <authorList>
            <person name="Ichikawa N."/>
            <person name="Kimura A."/>
            <person name="Kitahashi Y."/>
            <person name="Uohara A."/>
        </authorList>
    </citation>
    <scope>NUCLEOTIDE SEQUENCE [LARGE SCALE GENOMIC DNA]</scope>
    <source>
        <strain evidence="1 2">NBRC 108638</strain>
    </source>
</reference>
<comment type="caution">
    <text evidence="1">The sequence shown here is derived from an EMBL/GenBank/DDBJ whole genome shotgun (WGS) entry which is preliminary data.</text>
</comment>
<name>A0A6V8LHH6_9ACTN</name>
<evidence type="ECO:0000313" key="2">
    <source>
        <dbReference type="Proteomes" id="UP000482960"/>
    </source>
</evidence>
<gene>
    <name evidence="1" type="ORF">Prum_079730</name>
</gene>
<sequence length="131" mass="13725">MPGTRVGTTLDASTNVRMTAKVVPAAGWVRVNAAVNGIPAGENCRLLVVSRDGTREIAAGWIVSEKGETDGTTLDGSAAVDPADVVAVEVQNTEGRTFVTLPCNPALTNVDVCGKLSQRARGRSRNVRDSY</sequence>
<keyword evidence="2" id="KW-1185">Reference proteome</keyword>
<evidence type="ECO:0000313" key="1">
    <source>
        <dbReference type="EMBL" id="GFJ94331.1"/>
    </source>
</evidence>
<dbReference type="Proteomes" id="UP000482960">
    <property type="component" value="Unassembled WGS sequence"/>
</dbReference>